<dbReference type="SUPFAM" id="SSF55729">
    <property type="entry name" value="Acyl-CoA N-acyltransferases (Nat)"/>
    <property type="match status" value="1"/>
</dbReference>
<dbReference type="AlphaFoldDB" id="A0A1U9XQT0"/>
<evidence type="ECO:0000259" key="7">
    <source>
        <dbReference type="PROSITE" id="PS51186"/>
    </source>
</evidence>
<dbReference type="PANTHER" id="PTHR13355:SF11">
    <property type="entry name" value="GLUCOSAMINE 6-PHOSPHATE N-ACETYLTRANSFERASE"/>
    <property type="match status" value="1"/>
</dbReference>
<keyword evidence="4 6" id="KW-0012">Acyltransferase</keyword>
<dbReference type="GO" id="GO:0004343">
    <property type="term" value="F:glucosamine 6-phosphate N-acetyltransferase activity"/>
    <property type="evidence" value="ECO:0007669"/>
    <property type="project" value="UniProtKB-UniRule"/>
</dbReference>
<comment type="catalytic activity">
    <reaction evidence="5 6">
        <text>D-glucosamine 6-phosphate + acetyl-CoA = N-acetyl-D-glucosamine 6-phosphate + CoA + H(+)</text>
        <dbReference type="Rhea" id="RHEA:10292"/>
        <dbReference type="ChEBI" id="CHEBI:15378"/>
        <dbReference type="ChEBI" id="CHEBI:57287"/>
        <dbReference type="ChEBI" id="CHEBI:57288"/>
        <dbReference type="ChEBI" id="CHEBI:57513"/>
        <dbReference type="ChEBI" id="CHEBI:58725"/>
        <dbReference type="EC" id="2.3.1.4"/>
    </reaction>
</comment>
<comment type="pathway">
    <text evidence="1 6">Nucleotide-sugar biosynthesis; UDP-N-acetyl-alpha-D-glucosamine biosynthesis; N-acetyl-alpha-D-glucosamine 1-phosphate from alpha-D-glucosamine 6-phosphate (route I): step 1/2.</text>
</comment>
<dbReference type="EC" id="2.3.1.4" evidence="6"/>
<dbReference type="CDD" id="cd04301">
    <property type="entry name" value="NAT_SF"/>
    <property type="match status" value="1"/>
</dbReference>
<name>A0A1U9XQT0_TIGJA</name>
<comment type="similarity">
    <text evidence="2 6">Belongs to the acetyltransferase family. GNA1 subfamily.</text>
</comment>
<keyword evidence="3 6" id="KW-0808">Transferase</keyword>
<evidence type="ECO:0000256" key="2">
    <source>
        <dbReference type="ARBA" id="ARBA00006048"/>
    </source>
</evidence>
<dbReference type="InterPro" id="IPR039143">
    <property type="entry name" value="GNPNAT1-like"/>
</dbReference>
<accession>A0A1U9XQT0</accession>
<reference evidence="8" key="1">
    <citation type="submission" date="2016-06" db="EMBL/GenBank/DDBJ databases">
        <authorList>
            <person name="Kjaerup R.B."/>
            <person name="Dalgaard T.S."/>
            <person name="Juul-Madsen H.R."/>
        </authorList>
    </citation>
    <scope>NUCLEOTIDE SEQUENCE</scope>
</reference>
<sequence length="217" mass="24247">MAEVNNNSKKANDLVILDEDELNQEVQKTNGFVPEAEESFLYDNALVQALSFEHLTCFNPKISPAQPGMNLMVRSLGSGDYERGFLDLLAQLTKVGEISKSDFLKRFNSMKGCKGTYYVTVIEDTSTHEIIGAATLVVEQKFIRGCAKKGIIEEVVVSDRYRGRQLGKLIVATLIEMGKSLGCYKVSLNCTDQMIKFYCSLGFKQEEGNANFLQIRM</sequence>
<dbReference type="InterPro" id="IPR000182">
    <property type="entry name" value="GNAT_dom"/>
</dbReference>
<dbReference type="Pfam" id="PF00583">
    <property type="entry name" value="Acetyltransf_1"/>
    <property type="match status" value="1"/>
</dbReference>
<organism evidence="8">
    <name type="scientific">Tigriopus japonicus</name>
    <name type="common">Copepod</name>
    <dbReference type="NCBI Taxonomy" id="158387"/>
    <lineage>
        <taxon>Eukaryota</taxon>
        <taxon>Metazoa</taxon>
        <taxon>Ecdysozoa</taxon>
        <taxon>Arthropoda</taxon>
        <taxon>Crustacea</taxon>
        <taxon>Multicrustacea</taxon>
        <taxon>Hexanauplia</taxon>
        <taxon>Copepoda</taxon>
        <taxon>Harpacticoida</taxon>
        <taxon>Harpacticidae</taxon>
        <taxon>Tigriopus</taxon>
    </lineage>
</organism>
<dbReference type="UniPathway" id="UPA00113">
    <property type="reaction ID" value="UER00529"/>
</dbReference>
<protein>
    <recommendedName>
        <fullName evidence="6">Glucosamine 6-phosphate N-acetyltransferase</fullName>
        <ecNumber evidence="6">2.3.1.4</ecNumber>
    </recommendedName>
</protein>
<dbReference type="InterPro" id="IPR016181">
    <property type="entry name" value="Acyl_CoA_acyltransferase"/>
</dbReference>
<dbReference type="GO" id="GO:0006048">
    <property type="term" value="P:UDP-N-acetylglucosamine biosynthetic process"/>
    <property type="evidence" value="ECO:0007669"/>
    <property type="project" value="UniProtKB-UniRule"/>
</dbReference>
<evidence type="ECO:0000313" key="8">
    <source>
        <dbReference type="EMBL" id="AQZ26759.1"/>
    </source>
</evidence>
<feature type="domain" description="N-acetyltransferase" evidence="7">
    <location>
        <begin position="71"/>
        <end position="217"/>
    </location>
</feature>
<proteinExistence type="evidence at transcript level"/>
<dbReference type="PROSITE" id="PS51186">
    <property type="entry name" value="GNAT"/>
    <property type="match status" value="1"/>
</dbReference>
<evidence type="ECO:0000256" key="1">
    <source>
        <dbReference type="ARBA" id="ARBA00004832"/>
    </source>
</evidence>
<evidence type="ECO:0000256" key="3">
    <source>
        <dbReference type="ARBA" id="ARBA00022679"/>
    </source>
</evidence>
<evidence type="ECO:0000256" key="4">
    <source>
        <dbReference type="ARBA" id="ARBA00023315"/>
    </source>
</evidence>
<dbReference type="Gene3D" id="3.40.630.30">
    <property type="match status" value="1"/>
</dbReference>
<evidence type="ECO:0000256" key="5">
    <source>
        <dbReference type="ARBA" id="ARBA00048964"/>
    </source>
</evidence>
<dbReference type="EMBL" id="KX427137">
    <property type="protein sequence ID" value="AQZ26759.1"/>
    <property type="molecule type" value="mRNA"/>
</dbReference>
<dbReference type="FunFam" id="3.40.630.30:FF:000043">
    <property type="entry name" value="Glucosamine 6-phosphate N-acetyltransferase"/>
    <property type="match status" value="1"/>
</dbReference>
<dbReference type="PANTHER" id="PTHR13355">
    <property type="entry name" value="GLUCOSAMINE 6-PHOSPHATE N-ACETYLTRANSFERASE"/>
    <property type="match status" value="1"/>
</dbReference>
<evidence type="ECO:0000256" key="6">
    <source>
        <dbReference type="RuleBase" id="RU365086"/>
    </source>
</evidence>